<name>A0AC34R6B0_9BILA</name>
<organism evidence="1 2">
    <name type="scientific">Panagrolaimus sp. JU765</name>
    <dbReference type="NCBI Taxonomy" id="591449"/>
    <lineage>
        <taxon>Eukaryota</taxon>
        <taxon>Metazoa</taxon>
        <taxon>Ecdysozoa</taxon>
        <taxon>Nematoda</taxon>
        <taxon>Chromadorea</taxon>
        <taxon>Rhabditida</taxon>
        <taxon>Tylenchina</taxon>
        <taxon>Panagrolaimomorpha</taxon>
        <taxon>Panagrolaimoidea</taxon>
        <taxon>Panagrolaimidae</taxon>
        <taxon>Panagrolaimus</taxon>
    </lineage>
</organism>
<dbReference type="Proteomes" id="UP000887576">
    <property type="component" value="Unplaced"/>
</dbReference>
<dbReference type="WBParaSite" id="JU765_v2.g3755.t1">
    <property type="protein sequence ID" value="JU765_v2.g3755.t1"/>
    <property type="gene ID" value="JU765_v2.g3755"/>
</dbReference>
<evidence type="ECO:0000313" key="1">
    <source>
        <dbReference type="Proteomes" id="UP000887576"/>
    </source>
</evidence>
<evidence type="ECO:0000313" key="2">
    <source>
        <dbReference type="WBParaSite" id="JU765_v2.g3755.t1"/>
    </source>
</evidence>
<proteinExistence type="predicted"/>
<sequence>MNEVVLLEHPKSGYVVRSRPAILSCKALNARRIKFKCNNRWLDENRHNYESGIDSDSNQPFLKAQVEITRQEVETNAGLGDFSCRCHAIAGSADQEKRSEAANVKVAY</sequence>
<reference evidence="2" key="1">
    <citation type="submission" date="2022-11" db="UniProtKB">
        <authorList>
            <consortium name="WormBaseParasite"/>
        </authorList>
    </citation>
    <scope>IDENTIFICATION</scope>
</reference>
<protein>
    <submittedName>
        <fullName evidence="2">Uncharacterized protein</fullName>
    </submittedName>
</protein>
<accession>A0AC34R6B0</accession>